<keyword evidence="1" id="KW-1133">Transmembrane helix</keyword>
<name>A0ABR2V6V4_9PEZI</name>
<feature type="transmembrane region" description="Helical" evidence="1">
    <location>
        <begin position="161"/>
        <end position="180"/>
    </location>
</feature>
<feature type="transmembrane region" description="Helical" evidence="1">
    <location>
        <begin position="201"/>
        <end position="227"/>
    </location>
</feature>
<organism evidence="2 3">
    <name type="scientific">Seiridium unicorne</name>
    <dbReference type="NCBI Taxonomy" id="138068"/>
    <lineage>
        <taxon>Eukaryota</taxon>
        <taxon>Fungi</taxon>
        <taxon>Dikarya</taxon>
        <taxon>Ascomycota</taxon>
        <taxon>Pezizomycotina</taxon>
        <taxon>Sordariomycetes</taxon>
        <taxon>Xylariomycetidae</taxon>
        <taxon>Amphisphaeriales</taxon>
        <taxon>Sporocadaceae</taxon>
        <taxon>Seiridium</taxon>
    </lineage>
</organism>
<gene>
    <name evidence="2" type="ORF">SUNI508_04973</name>
</gene>
<accession>A0ABR2V6V4</accession>
<dbReference type="EMBL" id="JARVKF010000124">
    <property type="protein sequence ID" value="KAK9422294.1"/>
    <property type="molecule type" value="Genomic_DNA"/>
</dbReference>
<comment type="caution">
    <text evidence="2">The sequence shown here is derived from an EMBL/GenBank/DDBJ whole genome shotgun (WGS) entry which is preliminary data.</text>
</comment>
<evidence type="ECO:0000256" key="1">
    <source>
        <dbReference type="SAM" id="Phobius"/>
    </source>
</evidence>
<evidence type="ECO:0008006" key="4">
    <source>
        <dbReference type="Google" id="ProtNLM"/>
    </source>
</evidence>
<feature type="transmembrane region" description="Helical" evidence="1">
    <location>
        <begin position="36"/>
        <end position="69"/>
    </location>
</feature>
<feature type="transmembrane region" description="Helical" evidence="1">
    <location>
        <begin position="132"/>
        <end position="155"/>
    </location>
</feature>
<sequence length="361" mass="40538">MLDLKTFAALATRAHHASSGIAKRGEPGSDQTSGAVAYIVIALNVALFLPVFVYLTYTLSGIFPILAIVERKPGYERIPSKGDDDLKGDRKVQSDSIEELDIDDSKPITSSIRAIHNLLRSISGFRSLFRSFPWLFVLAAVNIILAMTLYWIPFLPRRFDGLLAEIITLQLQVTWVHMVITAPTDKRAWKRIPGFKQTIRAVALPVVITSITVFLAELLPALAMMAMKVVMMRPYNAFDYPEQNTPLWKFLIFLFMRLAVTALLNIPAQAIMVRCAVSILPEEDETIVPVDRTFGIESAREKGYLSVIEAFRSMKGAWGRLYKLWFKVVILTVAIEILVGAVMFLELLGLALYSRRHQGHN</sequence>
<keyword evidence="3" id="KW-1185">Reference proteome</keyword>
<keyword evidence="1" id="KW-0472">Membrane</keyword>
<reference evidence="2 3" key="1">
    <citation type="journal article" date="2024" name="J. Plant Pathol.">
        <title>Sequence and assembly of the genome of Seiridium unicorne, isolate CBS 538.82, causal agent of cypress canker disease.</title>
        <authorList>
            <person name="Scali E."/>
            <person name="Rocca G.D."/>
            <person name="Danti R."/>
            <person name="Garbelotto M."/>
            <person name="Barberini S."/>
            <person name="Baroncelli R."/>
            <person name="Emiliani G."/>
        </authorList>
    </citation>
    <scope>NUCLEOTIDE SEQUENCE [LARGE SCALE GENOMIC DNA]</scope>
    <source>
        <strain evidence="2 3">BM-138-508</strain>
    </source>
</reference>
<feature type="transmembrane region" description="Helical" evidence="1">
    <location>
        <begin position="247"/>
        <end position="266"/>
    </location>
</feature>
<proteinExistence type="predicted"/>
<protein>
    <recommendedName>
        <fullName evidence="4">Ubiquitin carrier protein</fullName>
    </recommendedName>
</protein>
<keyword evidence="1" id="KW-0812">Transmembrane</keyword>
<evidence type="ECO:0000313" key="2">
    <source>
        <dbReference type="EMBL" id="KAK9422294.1"/>
    </source>
</evidence>
<feature type="transmembrane region" description="Helical" evidence="1">
    <location>
        <begin position="324"/>
        <end position="353"/>
    </location>
</feature>
<dbReference type="Proteomes" id="UP001408356">
    <property type="component" value="Unassembled WGS sequence"/>
</dbReference>
<evidence type="ECO:0000313" key="3">
    <source>
        <dbReference type="Proteomes" id="UP001408356"/>
    </source>
</evidence>